<accession>A0ABW0JVN2</accession>
<dbReference type="InterPro" id="IPR036866">
    <property type="entry name" value="RibonucZ/Hydroxyglut_hydro"/>
</dbReference>
<reference evidence="3" key="1">
    <citation type="journal article" date="2019" name="Int. J. Syst. Evol. Microbiol.">
        <title>The Global Catalogue of Microorganisms (GCM) 10K type strain sequencing project: providing services to taxonomists for standard genome sequencing and annotation.</title>
        <authorList>
            <consortium name="The Broad Institute Genomics Platform"/>
            <consortium name="The Broad Institute Genome Sequencing Center for Infectious Disease"/>
            <person name="Wu L."/>
            <person name="Ma J."/>
        </authorList>
    </citation>
    <scope>NUCLEOTIDE SEQUENCE [LARGE SCALE GENOMIC DNA]</scope>
    <source>
        <strain evidence="3">KACC 12822</strain>
    </source>
</reference>
<dbReference type="Gene3D" id="3.60.15.10">
    <property type="entry name" value="Ribonuclease Z/Hydroxyacylglutathione hydrolase-like"/>
    <property type="match status" value="1"/>
</dbReference>
<dbReference type="CDD" id="cd07726">
    <property type="entry name" value="ST1585-like_MBL-fold"/>
    <property type="match status" value="1"/>
</dbReference>
<dbReference type="EMBL" id="JBHSMM010000001">
    <property type="protein sequence ID" value="MFC5440223.1"/>
    <property type="molecule type" value="Genomic_DNA"/>
</dbReference>
<organism evidence="2 3">
    <name type="scientific">Rhodanobacter ginsenosidimutans</name>
    <dbReference type="NCBI Taxonomy" id="490571"/>
    <lineage>
        <taxon>Bacteria</taxon>
        <taxon>Pseudomonadati</taxon>
        <taxon>Pseudomonadota</taxon>
        <taxon>Gammaproteobacteria</taxon>
        <taxon>Lysobacterales</taxon>
        <taxon>Rhodanobacteraceae</taxon>
        <taxon>Rhodanobacter</taxon>
    </lineage>
</organism>
<comment type="caution">
    <text evidence="2">The sequence shown here is derived from an EMBL/GenBank/DDBJ whole genome shotgun (WGS) entry which is preliminary data.</text>
</comment>
<dbReference type="InterPro" id="IPR050855">
    <property type="entry name" value="NDM-1-like"/>
</dbReference>
<dbReference type="SUPFAM" id="SSF56281">
    <property type="entry name" value="Metallo-hydrolase/oxidoreductase"/>
    <property type="match status" value="1"/>
</dbReference>
<dbReference type="Proteomes" id="UP001596018">
    <property type="component" value="Unassembled WGS sequence"/>
</dbReference>
<dbReference type="PANTHER" id="PTHR42951:SF22">
    <property type="entry name" value="METALLO BETA-LACTAMASE SUPERFAMILY LIPOPROTEIN"/>
    <property type="match status" value="1"/>
</dbReference>
<dbReference type="RefSeq" id="WP_377340067.1">
    <property type="nucleotide sequence ID" value="NZ_JALBWS010000012.1"/>
</dbReference>
<dbReference type="InterPro" id="IPR037482">
    <property type="entry name" value="ST1585_MBL-fold"/>
</dbReference>
<protein>
    <submittedName>
        <fullName evidence="2">MBL fold metallo-hydrolase</fullName>
    </submittedName>
</protein>
<evidence type="ECO:0000259" key="1">
    <source>
        <dbReference type="SMART" id="SM00849"/>
    </source>
</evidence>
<name>A0ABW0JVN2_9GAMM</name>
<sequence>MTVHGIHTIDTGFVRPRFDAAYLIVENGRGAFVDCGTNFAVPRMLDALRQAGLTADDVDWLILTHVHLDHAGGAGALMAQLPHARLAVHPRGARHMIDPAQLWAGASAVYGEAVMEQTYGRLQPVPSERVVEAPDNHVIDLAGRSLRCLDTPGHAKHHLCLYDERSNRCFSGDTFGLSYREFDTANGPFVIPTTSPVQFDPEALHASLRRLVALQPEAIHLTHYGAVDQVEKLADDLHRRIDAMVALARSAGELPDRQARLMEALTDLYAEHAAAHGWAGSRATLCELLGMDIELNAQGLLVWLDRQARH</sequence>
<keyword evidence="3" id="KW-1185">Reference proteome</keyword>
<evidence type="ECO:0000313" key="2">
    <source>
        <dbReference type="EMBL" id="MFC5440223.1"/>
    </source>
</evidence>
<dbReference type="Pfam" id="PF00753">
    <property type="entry name" value="Lactamase_B"/>
    <property type="match status" value="1"/>
</dbReference>
<dbReference type="SMART" id="SM00849">
    <property type="entry name" value="Lactamase_B"/>
    <property type="match status" value="1"/>
</dbReference>
<evidence type="ECO:0000313" key="3">
    <source>
        <dbReference type="Proteomes" id="UP001596018"/>
    </source>
</evidence>
<feature type="domain" description="Metallo-beta-lactamase" evidence="1">
    <location>
        <begin position="18"/>
        <end position="223"/>
    </location>
</feature>
<dbReference type="InterPro" id="IPR001279">
    <property type="entry name" value="Metallo-B-lactamas"/>
</dbReference>
<dbReference type="PANTHER" id="PTHR42951">
    <property type="entry name" value="METALLO-BETA-LACTAMASE DOMAIN-CONTAINING"/>
    <property type="match status" value="1"/>
</dbReference>
<gene>
    <name evidence="2" type="ORF">ACFPK0_09390</name>
</gene>
<proteinExistence type="predicted"/>